<evidence type="ECO:0008006" key="4">
    <source>
        <dbReference type="Google" id="ProtNLM"/>
    </source>
</evidence>
<reference evidence="2 3" key="1">
    <citation type="journal article" date="2018" name="ACS Chem. Biol.">
        <title>Ketoreductase domain dysfunction expands chemodiversity: malyngamide biosynthesis in the cyanobacterium Okeania hirsuta.</title>
        <authorList>
            <person name="Moss N.A."/>
            <person name="Leao T."/>
            <person name="Rankin M."/>
            <person name="McCullough T.M."/>
            <person name="Qu P."/>
            <person name="Korobeynikov A."/>
            <person name="Smith J.L."/>
            <person name="Gerwick L."/>
            <person name="Gerwick W.H."/>
        </authorList>
    </citation>
    <scope>NUCLEOTIDE SEQUENCE [LARGE SCALE GENOMIC DNA]</scope>
    <source>
        <strain evidence="2 3">PAB10Feb10-1</strain>
    </source>
</reference>
<evidence type="ECO:0000256" key="1">
    <source>
        <dbReference type="SAM" id="SignalP"/>
    </source>
</evidence>
<dbReference type="AlphaFoldDB" id="A0A3N6ND52"/>
<evidence type="ECO:0000313" key="2">
    <source>
        <dbReference type="EMBL" id="RQH25099.1"/>
    </source>
</evidence>
<organism evidence="2 3">
    <name type="scientific">Okeania hirsuta</name>
    <dbReference type="NCBI Taxonomy" id="1458930"/>
    <lineage>
        <taxon>Bacteria</taxon>
        <taxon>Bacillati</taxon>
        <taxon>Cyanobacteriota</taxon>
        <taxon>Cyanophyceae</taxon>
        <taxon>Oscillatoriophycideae</taxon>
        <taxon>Oscillatoriales</taxon>
        <taxon>Microcoleaceae</taxon>
        <taxon>Okeania</taxon>
    </lineage>
</organism>
<evidence type="ECO:0000313" key="3">
    <source>
        <dbReference type="Proteomes" id="UP000269154"/>
    </source>
</evidence>
<gene>
    <name evidence="2" type="ORF">D5R40_29415</name>
</gene>
<dbReference type="NCBIfam" id="NF041384">
    <property type="entry name" value="YHS_seleno_dom"/>
    <property type="match status" value="1"/>
</dbReference>
<proteinExistence type="predicted"/>
<accession>A0A3N6ND52</accession>
<protein>
    <recommendedName>
        <fullName evidence="4">YHS domain-containing protein</fullName>
    </recommendedName>
</protein>
<keyword evidence="3" id="KW-1185">Reference proteome</keyword>
<dbReference type="PROSITE" id="PS51257">
    <property type="entry name" value="PROKAR_LIPOPROTEIN"/>
    <property type="match status" value="1"/>
</dbReference>
<comment type="caution">
    <text evidence="2">The sequence shown here is derived from an EMBL/GenBank/DDBJ whole genome shotgun (WGS) entry which is preliminary data.</text>
</comment>
<dbReference type="EMBL" id="RCBY01000309">
    <property type="protein sequence ID" value="RQH25099.1"/>
    <property type="molecule type" value="Genomic_DNA"/>
</dbReference>
<feature type="chain" id="PRO_5018097040" description="YHS domain-containing protein" evidence="1">
    <location>
        <begin position="23"/>
        <end position="186"/>
    </location>
</feature>
<dbReference type="RefSeq" id="WP_124147564.1">
    <property type="nucleotide sequence ID" value="NZ_CAWOLW010000234.1"/>
</dbReference>
<dbReference type="OrthoDB" id="344729at2"/>
<sequence>MKRRYFVLSLVSFGLVIGCASLQTKNSPQPSVELSTDPVSPAIAVSSNKADESQIANATEPIFAENGVAIRGTDPVAYFQVGKPVQGNKQFTHNWMGVNWWFSSAKNRDLFAASPEQYAPQYGGFCAFAVANGYTAPIVPEAWSIVEGKLYLNFSLRIRDRWERDIPGNIARANKNWPAAAANFRG</sequence>
<name>A0A3N6ND52_9CYAN</name>
<dbReference type="Proteomes" id="UP000269154">
    <property type="component" value="Unassembled WGS sequence"/>
</dbReference>
<keyword evidence="1" id="KW-0732">Signal</keyword>
<feature type="signal peptide" evidence="1">
    <location>
        <begin position="1"/>
        <end position="22"/>
    </location>
</feature>